<dbReference type="EMBL" id="JARXIC010000002">
    <property type="protein sequence ID" value="MDQ8193037.1"/>
    <property type="molecule type" value="Genomic_DNA"/>
</dbReference>
<keyword evidence="3" id="KW-1185">Reference proteome</keyword>
<dbReference type="PANTHER" id="PTHR18964:SF149">
    <property type="entry name" value="BIFUNCTIONAL UDP-N-ACETYLGLUCOSAMINE 2-EPIMERASE_N-ACETYLMANNOSAMINE KINASE"/>
    <property type="match status" value="1"/>
</dbReference>
<dbReference type="RefSeq" id="WP_308983546.1">
    <property type="nucleotide sequence ID" value="NZ_JARXIC010000002.1"/>
</dbReference>
<comment type="caution">
    <text evidence="2">The sequence shown here is derived from an EMBL/GenBank/DDBJ whole genome shotgun (WGS) entry which is preliminary data.</text>
</comment>
<name>A0ABU1AE48_9BACT</name>
<dbReference type="InterPro" id="IPR000600">
    <property type="entry name" value="ROK"/>
</dbReference>
<comment type="similarity">
    <text evidence="1">Belongs to the ROK (NagC/XylR) family.</text>
</comment>
<dbReference type="Gene3D" id="3.30.420.40">
    <property type="match status" value="2"/>
</dbReference>
<organism evidence="2 3">
    <name type="scientific">Thalassobacterium sedimentorum</name>
    <dbReference type="NCBI Taxonomy" id="3041258"/>
    <lineage>
        <taxon>Bacteria</taxon>
        <taxon>Pseudomonadati</taxon>
        <taxon>Verrucomicrobiota</taxon>
        <taxon>Opitutia</taxon>
        <taxon>Puniceicoccales</taxon>
        <taxon>Coraliomargaritaceae</taxon>
        <taxon>Thalassobacterium</taxon>
    </lineage>
</organism>
<reference evidence="2 3" key="1">
    <citation type="submission" date="2023-04" db="EMBL/GenBank/DDBJ databases">
        <title>A novel bacteria isolated from coastal sediment.</title>
        <authorList>
            <person name="Liu X.-J."/>
            <person name="Du Z.-J."/>
        </authorList>
    </citation>
    <scope>NUCLEOTIDE SEQUENCE [LARGE SCALE GENOMIC DNA]</scope>
    <source>
        <strain evidence="2 3">SDUM461004</strain>
    </source>
</reference>
<dbReference type="PANTHER" id="PTHR18964">
    <property type="entry name" value="ROK (REPRESSOR, ORF, KINASE) FAMILY"/>
    <property type="match status" value="1"/>
</dbReference>
<dbReference type="InterPro" id="IPR043129">
    <property type="entry name" value="ATPase_NBD"/>
</dbReference>
<dbReference type="InterPro" id="IPR049874">
    <property type="entry name" value="ROK_cs"/>
</dbReference>
<dbReference type="Proteomes" id="UP001243717">
    <property type="component" value="Unassembled WGS sequence"/>
</dbReference>
<evidence type="ECO:0000256" key="1">
    <source>
        <dbReference type="ARBA" id="ARBA00006479"/>
    </source>
</evidence>
<evidence type="ECO:0000313" key="3">
    <source>
        <dbReference type="Proteomes" id="UP001243717"/>
    </source>
</evidence>
<protein>
    <submittedName>
        <fullName evidence="2">ROK family protein</fullName>
    </submittedName>
</protein>
<dbReference type="SUPFAM" id="SSF53067">
    <property type="entry name" value="Actin-like ATPase domain"/>
    <property type="match status" value="1"/>
</dbReference>
<sequence>MNLSIGVDIGGTNSCVGVVRPDGVVSERTQFRTNEYDNGTAYANRLAVAVREVMQLATANTNEPVTWLGLGVGAPNGNYLSGCIEEPPNLRFKGTTPLVELLNERLELPRIALTNDANAAAIGEKIFGAAKEYRDFIMITLGTGLGSGIFVNNQLVYGHDGFAGELGHISVIPDGRYCGFGRRGSLENYCSATGIRRTYFEMIAQRGGSTSLDDKPLGAITAKDIADAADAGDEIAKATMDFTGRLLGEALASTALVTSPAAFFLFGGPVQAGEILLEPTRRSFEKHLIPPFKNKIKIIESALPMGDAAIIGAAALITPENKKTSPNLLSDVL</sequence>
<proteinExistence type="inferred from homology"/>
<gene>
    <name evidence="2" type="ORF">QEH59_01275</name>
</gene>
<dbReference type="Pfam" id="PF00480">
    <property type="entry name" value="ROK"/>
    <property type="match status" value="1"/>
</dbReference>
<dbReference type="PROSITE" id="PS01125">
    <property type="entry name" value="ROK"/>
    <property type="match status" value="1"/>
</dbReference>
<evidence type="ECO:0000313" key="2">
    <source>
        <dbReference type="EMBL" id="MDQ8193037.1"/>
    </source>
</evidence>
<accession>A0ABU1AE48</accession>